<dbReference type="Proteomes" id="UP000827889">
    <property type="component" value="Chromosome 1"/>
</dbReference>
<dbReference type="Pfam" id="PF00412">
    <property type="entry name" value="LIM"/>
    <property type="match status" value="1"/>
</dbReference>
<evidence type="ECO:0000259" key="6">
    <source>
        <dbReference type="PROSITE" id="PS50023"/>
    </source>
</evidence>
<organism evidence="7 8">
    <name type="scientific">Rhodamnia argentea</name>
    <dbReference type="NCBI Taxonomy" id="178133"/>
    <lineage>
        <taxon>Eukaryota</taxon>
        <taxon>Viridiplantae</taxon>
        <taxon>Streptophyta</taxon>
        <taxon>Embryophyta</taxon>
        <taxon>Tracheophyta</taxon>
        <taxon>Spermatophyta</taxon>
        <taxon>Magnoliopsida</taxon>
        <taxon>eudicotyledons</taxon>
        <taxon>Gunneridae</taxon>
        <taxon>Pentapetalae</taxon>
        <taxon>rosids</taxon>
        <taxon>malvids</taxon>
        <taxon>Myrtales</taxon>
        <taxon>Myrtaceae</taxon>
        <taxon>Myrtoideae</taxon>
        <taxon>Myrteae</taxon>
        <taxon>Australasian group</taxon>
        <taxon>Rhodamnia</taxon>
    </lineage>
</organism>
<accession>A0A8B8MRN0</accession>
<evidence type="ECO:0000313" key="7">
    <source>
        <dbReference type="Proteomes" id="UP000827889"/>
    </source>
</evidence>
<keyword evidence="3" id="KW-0440">LIM domain</keyword>
<reference evidence="8" key="2">
    <citation type="submission" date="2025-08" db="UniProtKB">
        <authorList>
            <consortium name="RefSeq"/>
        </authorList>
    </citation>
    <scope>IDENTIFICATION</scope>
    <source>
        <tissue evidence="8">Leaf</tissue>
    </source>
</reference>
<dbReference type="SMART" id="SM00132">
    <property type="entry name" value="LIM"/>
    <property type="match status" value="1"/>
</dbReference>
<evidence type="ECO:0000256" key="5">
    <source>
        <dbReference type="SAM" id="Phobius"/>
    </source>
</evidence>
<evidence type="ECO:0000313" key="8">
    <source>
        <dbReference type="RefSeq" id="XP_030512259.2"/>
    </source>
</evidence>
<dbReference type="InterPro" id="IPR001781">
    <property type="entry name" value="Znf_LIM"/>
</dbReference>
<keyword evidence="5" id="KW-0472">Membrane</keyword>
<proteinExistence type="predicted"/>
<dbReference type="Gene3D" id="2.10.110.10">
    <property type="entry name" value="Cysteine Rich Protein"/>
    <property type="match status" value="1"/>
</dbReference>
<dbReference type="PANTHER" id="PTHR24209:SF25">
    <property type="entry name" value="PROTEIN DA1-RELATED 1"/>
    <property type="match status" value="1"/>
</dbReference>
<keyword evidence="2 3" id="KW-0862">Zinc</keyword>
<dbReference type="InterPro" id="IPR022087">
    <property type="entry name" value="DA1-like_dom"/>
</dbReference>
<dbReference type="RefSeq" id="XP_030512259.2">
    <property type="nucleotide sequence ID" value="XM_030656399.2"/>
</dbReference>
<dbReference type="Pfam" id="PF12315">
    <property type="entry name" value="DA1-like"/>
    <property type="match status" value="1"/>
</dbReference>
<dbReference type="InterPro" id="IPR045218">
    <property type="entry name" value="DA1-like"/>
</dbReference>
<gene>
    <name evidence="8" type="primary">LOC115726500</name>
</gene>
<keyword evidence="5" id="KW-1133">Transmembrane helix</keyword>
<dbReference type="SUPFAM" id="SSF57716">
    <property type="entry name" value="Glucocorticoid receptor-like (DNA-binding domain)"/>
    <property type="match status" value="1"/>
</dbReference>
<feature type="compositionally biased region" description="Low complexity" evidence="4">
    <location>
        <begin position="477"/>
        <end position="494"/>
    </location>
</feature>
<dbReference type="AlphaFoldDB" id="A0A8B8MRN0"/>
<evidence type="ECO:0000256" key="2">
    <source>
        <dbReference type="ARBA" id="ARBA00022833"/>
    </source>
</evidence>
<keyword evidence="7" id="KW-1185">Reference proteome</keyword>
<keyword evidence="1 3" id="KW-0479">Metal-binding</keyword>
<dbReference type="CDD" id="cd09396">
    <property type="entry name" value="LIM_DA1"/>
    <property type="match status" value="1"/>
</dbReference>
<evidence type="ECO:0000256" key="4">
    <source>
        <dbReference type="SAM" id="MobiDB-lite"/>
    </source>
</evidence>
<protein>
    <submittedName>
        <fullName evidence="8">Protein DA1-related 1-like isoform X1</fullName>
    </submittedName>
</protein>
<feature type="region of interest" description="Disordered" evidence="4">
    <location>
        <begin position="477"/>
        <end position="496"/>
    </location>
</feature>
<dbReference type="GO" id="GO:0046872">
    <property type="term" value="F:metal ion binding"/>
    <property type="evidence" value="ECO:0007669"/>
    <property type="project" value="UniProtKB-KW"/>
</dbReference>
<dbReference type="PROSITE" id="PS00478">
    <property type="entry name" value="LIM_DOMAIN_1"/>
    <property type="match status" value="1"/>
</dbReference>
<reference evidence="7" key="1">
    <citation type="submission" date="2025-05" db="UniProtKB">
        <authorList>
            <consortium name="RefSeq"/>
        </authorList>
    </citation>
    <scope>NUCLEOTIDE SEQUENCE [LARGE SCALE GENOMIC DNA]</scope>
</reference>
<feature type="transmembrane region" description="Helical" evidence="5">
    <location>
        <begin position="27"/>
        <end position="54"/>
    </location>
</feature>
<evidence type="ECO:0000256" key="1">
    <source>
        <dbReference type="ARBA" id="ARBA00022723"/>
    </source>
</evidence>
<evidence type="ECO:0000256" key="3">
    <source>
        <dbReference type="PROSITE-ProRule" id="PRU00125"/>
    </source>
</evidence>
<keyword evidence="5" id="KW-0812">Transmembrane</keyword>
<dbReference type="PROSITE" id="PS50023">
    <property type="entry name" value="LIM_DOMAIN_2"/>
    <property type="match status" value="1"/>
</dbReference>
<sequence>MYVHNILTYRVTSLLIFDHFYECQHVWFGFTLSLIVIASQLLAFTLSACCYWLATFCFMERFSRTLEGRGHGGRYQQNIDADGFSESQQISADELTDYEREDIDYATALSLSEEDQKGGNFIDDEYQSKYTQASNALLEIEKLRAKAQLVEDELLAIAVQNSLYVEDRSKNGNGNSLQLHPASSSGSRICAGCKSQIGLGDFLTCMGADWHQKCFCCHACGLAIAELEFSVSGEHPYHETCFRDHHYLRCEVCKNYLPINANGIEYAAHPFWMQIFCQAHERDGTPRCSSCERMEPRDTRYLSLDDGRKLCLECLESAIMDTDECQPLYLEIQGFYKSMNMKVDQQIPLLLVERQALNEAMEGGTNGHHHSSETRGLCLSEGRSVPTVMRRARIGAGNQFIDMITEPYKLVRSCDVTAILILYGLPRLLTGSILAHEMMHAWLRLEGYPNLSPEVEEGICQVLAHMWLNSEIESSSANDISSSSSPSSSSSSTSKKGKWSDLEIELGKFFKHQIRTDVSKAYGEGFRLGNEAMERHGLRKTLDHIRLTGTYPL</sequence>
<name>A0A8B8MRN0_9MYRT</name>
<dbReference type="PANTHER" id="PTHR24209">
    <property type="entry name" value="PROTEIN DA1-RELATED 2"/>
    <property type="match status" value="1"/>
</dbReference>
<dbReference type="GO" id="GO:0043130">
    <property type="term" value="F:ubiquitin binding"/>
    <property type="evidence" value="ECO:0007669"/>
    <property type="project" value="TreeGrafter"/>
</dbReference>
<feature type="domain" description="LIM zinc-binding" evidence="6">
    <location>
        <begin position="188"/>
        <end position="248"/>
    </location>
</feature>
<dbReference type="GeneID" id="115726500"/>